<keyword evidence="3" id="KW-1185">Reference proteome</keyword>
<dbReference type="Gene3D" id="3.30.70.1900">
    <property type="match status" value="1"/>
</dbReference>
<dbReference type="RefSeq" id="WP_086256591.1">
    <property type="nucleotide sequence ID" value="NZ_CP144916.1"/>
</dbReference>
<evidence type="ECO:0000313" key="3">
    <source>
        <dbReference type="Proteomes" id="UP001318120"/>
    </source>
</evidence>
<accession>A0ABZ2E6V4</accession>
<dbReference type="Pfam" id="PF10040">
    <property type="entry name" value="CRISPR_Cas6"/>
    <property type="match status" value="1"/>
</dbReference>
<proteinExistence type="predicted"/>
<feature type="domain" description="CRISPR-associated protein Cas6 C-terminal" evidence="1">
    <location>
        <begin position="158"/>
        <end position="271"/>
    </location>
</feature>
<dbReference type="Proteomes" id="UP001318120">
    <property type="component" value="Chromosome"/>
</dbReference>
<dbReference type="EMBL" id="CP144916">
    <property type="protein sequence ID" value="WWC41428.1"/>
    <property type="molecule type" value="Genomic_DNA"/>
</dbReference>
<dbReference type="InterPro" id="IPR019267">
    <property type="entry name" value="CRISPR-assoc_Cas6_C"/>
</dbReference>
<evidence type="ECO:0000259" key="1">
    <source>
        <dbReference type="Pfam" id="PF10040"/>
    </source>
</evidence>
<sequence length="279" mass="31842">MINSAGLRYSVILVSIPNSKAPFFIGSQIRGALGYALKRVTCINPKFTCDSCFGSKECLYYEFYELKNSYRNYRLDFRLGQAGYEFRLYLFEDACNSVAYMVSALYIMLSQYGLGGCKFSDFNIFVNGHNVLENGAIILPNELVKVAKFDNFSNVVNLKLITPLRIKKLNRFIRDDSLELRDILISIYDKIQKIQHLNSRYDIQTSAQITNKNIRYCELRRHSNRQKVSMNLGGLIGNIRIENLDLQSYQALKLAEILGVGKQCVFGLGKIEVEDIDGI</sequence>
<dbReference type="GeneID" id="93113821"/>
<reference evidence="2 3" key="1">
    <citation type="journal article" date="2017" name="Genome Biol. Evol.">
        <title>Comparative Genomic Analysis Identifies a Campylobacter Clade Deficient in Selenium Metabolism.</title>
        <authorList>
            <person name="Miller W.G."/>
            <person name="Yee E."/>
            <person name="Lopes B.S."/>
            <person name="Chapman M.H."/>
            <person name="Huynh S."/>
            <person name="Bono J.L."/>
            <person name="Parker C.T."/>
            <person name="Strachan N.J.C."/>
            <person name="Forbes K.J."/>
        </authorList>
    </citation>
    <scope>NUCLEOTIDE SEQUENCE [LARGE SCALE GENOMIC DNA]</scope>
    <source>
        <strain evidence="2 3">RM9261</strain>
    </source>
</reference>
<protein>
    <submittedName>
        <fullName evidence="2">CRISPR system precrRNA processing endoribonuclease RAMP protein Cas6</fullName>
    </submittedName>
</protein>
<name>A0ABZ2E6V4_9BACT</name>
<organism evidence="2 3">
    <name type="scientific">Campylobacter vicugnae</name>
    <dbReference type="NCBI Taxonomy" id="1660076"/>
    <lineage>
        <taxon>Bacteria</taxon>
        <taxon>Pseudomonadati</taxon>
        <taxon>Campylobacterota</taxon>
        <taxon>Epsilonproteobacteria</taxon>
        <taxon>Campylobacterales</taxon>
        <taxon>Campylobacteraceae</taxon>
        <taxon>Campylobacter</taxon>
    </lineage>
</organism>
<evidence type="ECO:0000313" key="2">
    <source>
        <dbReference type="EMBL" id="WWC41428.1"/>
    </source>
</evidence>
<gene>
    <name evidence="2" type="primary">cas6</name>
    <name evidence="2" type="ORF">CVIC9261_06890</name>
</gene>